<dbReference type="Pfam" id="PF12937">
    <property type="entry name" value="F-box-like"/>
    <property type="match status" value="1"/>
</dbReference>
<dbReference type="Proteomes" id="UP001362999">
    <property type="component" value="Unassembled WGS sequence"/>
</dbReference>
<dbReference type="InterPro" id="IPR001810">
    <property type="entry name" value="F-box_dom"/>
</dbReference>
<sequence>MESLSTPILLPPAHVLDLLSTNESPEAEDTIFVQQYIQALEDRLTIWNVKHGMVPDVSQFNGERDDLMDSIQQYRGILSPIRRIPTEIVTKILRMVQQPLTEPSHLWHITHICSRWRAIALDDPFLWSTIEIFASFSNQTTIQQVFPARMIKARLVHSKDVPLHVRFDWSALWPFDNPPGTTDHFRLLMNTVISHSLRWERLTVEGDKGHTGFLFSLDRIRSRIPRLVKLEFYVNSPTATPFTYNKGWFEDAPNLREVYLSPPREHNPSEVKPAIIPSLPWRQIETYRALLAAQAHFDILRSAQNLRECTLMFPSEDESLPPLETNILLAELRRLDIEDGELLDYITAPALTDLIVNKSLDCVRPFLERSGATLTSLVLYLDERVSLDNDIVPIFRHCSSLIHLSLAPSPTHDPDTIADTLRLVFDPLKDSAVCPKLESLFYYDKSAIAVRTWVKCVEEFRDLVALRAENSPLRRVCVFLESFDSENVDVCTMRSRNAS</sequence>
<dbReference type="EMBL" id="JAWWNJ010000001">
    <property type="protein sequence ID" value="KAK7063428.1"/>
    <property type="molecule type" value="Genomic_DNA"/>
</dbReference>
<evidence type="ECO:0000313" key="2">
    <source>
        <dbReference type="EMBL" id="KAK7063428.1"/>
    </source>
</evidence>
<dbReference type="Gene3D" id="3.80.10.10">
    <property type="entry name" value="Ribonuclease Inhibitor"/>
    <property type="match status" value="1"/>
</dbReference>
<dbReference type="InterPro" id="IPR036047">
    <property type="entry name" value="F-box-like_dom_sf"/>
</dbReference>
<evidence type="ECO:0000313" key="3">
    <source>
        <dbReference type="Proteomes" id="UP001362999"/>
    </source>
</evidence>
<dbReference type="SUPFAM" id="SSF81383">
    <property type="entry name" value="F-box domain"/>
    <property type="match status" value="1"/>
</dbReference>
<reference evidence="2 3" key="1">
    <citation type="journal article" date="2024" name="J Genomics">
        <title>Draft genome sequencing and assembly of Favolaschia claudopus CIRM-BRFM 2984 isolated from oak limbs.</title>
        <authorList>
            <person name="Navarro D."/>
            <person name="Drula E."/>
            <person name="Chaduli D."/>
            <person name="Cazenave R."/>
            <person name="Ahrendt S."/>
            <person name="Wang J."/>
            <person name="Lipzen A."/>
            <person name="Daum C."/>
            <person name="Barry K."/>
            <person name="Grigoriev I.V."/>
            <person name="Favel A."/>
            <person name="Rosso M.N."/>
            <person name="Martin F."/>
        </authorList>
    </citation>
    <scope>NUCLEOTIDE SEQUENCE [LARGE SCALE GENOMIC DNA]</scope>
    <source>
        <strain evidence="2 3">CIRM-BRFM 2984</strain>
    </source>
</reference>
<comment type="caution">
    <text evidence="2">The sequence shown here is derived from an EMBL/GenBank/DDBJ whole genome shotgun (WGS) entry which is preliminary data.</text>
</comment>
<dbReference type="InterPro" id="IPR032675">
    <property type="entry name" value="LRR_dom_sf"/>
</dbReference>
<keyword evidence="3" id="KW-1185">Reference proteome</keyword>
<feature type="domain" description="F-box" evidence="1">
    <location>
        <begin position="82"/>
        <end position="130"/>
    </location>
</feature>
<accession>A0AAW0EGZ5</accession>
<organism evidence="2 3">
    <name type="scientific">Favolaschia claudopus</name>
    <dbReference type="NCBI Taxonomy" id="2862362"/>
    <lineage>
        <taxon>Eukaryota</taxon>
        <taxon>Fungi</taxon>
        <taxon>Dikarya</taxon>
        <taxon>Basidiomycota</taxon>
        <taxon>Agaricomycotina</taxon>
        <taxon>Agaricomycetes</taxon>
        <taxon>Agaricomycetidae</taxon>
        <taxon>Agaricales</taxon>
        <taxon>Marasmiineae</taxon>
        <taxon>Mycenaceae</taxon>
        <taxon>Favolaschia</taxon>
    </lineage>
</organism>
<gene>
    <name evidence="2" type="ORF">R3P38DRAFT_1773</name>
</gene>
<dbReference type="Gene3D" id="1.20.1280.50">
    <property type="match status" value="1"/>
</dbReference>
<evidence type="ECO:0000259" key="1">
    <source>
        <dbReference type="Pfam" id="PF12937"/>
    </source>
</evidence>
<protein>
    <recommendedName>
        <fullName evidence="1">F-box domain-containing protein</fullName>
    </recommendedName>
</protein>
<name>A0AAW0EGZ5_9AGAR</name>
<dbReference type="AlphaFoldDB" id="A0AAW0EGZ5"/>
<proteinExistence type="predicted"/>